<accession>A0ABT6SFL9</accession>
<evidence type="ECO:0000259" key="5">
    <source>
        <dbReference type="Pfam" id="PF08386"/>
    </source>
</evidence>
<comment type="similarity">
    <text evidence="1">Belongs to the peptidase S33 family.</text>
</comment>
<feature type="chain" id="PRO_5045683227" evidence="4">
    <location>
        <begin position="24"/>
        <end position="522"/>
    </location>
</feature>
<dbReference type="Proteomes" id="UP001223978">
    <property type="component" value="Unassembled WGS sequence"/>
</dbReference>
<organism evidence="6 7">
    <name type="scientific">Streptomyces cavernicola</name>
    <dbReference type="NCBI Taxonomy" id="3043613"/>
    <lineage>
        <taxon>Bacteria</taxon>
        <taxon>Bacillati</taxon>
        <taxon>Actinomycetota</taxon>
        <taxon>Actinomycetes</taxon>
        <taxon>Kitasatosporales</taxon>
        <taxon>Streptomycetaceae</taxon>
        <taxon>Streptomyces</taxon>
    </lineage>
</organism>
<dbReference type="PROSITE" id="PS51257">
    <property type="entry name" value="PROKAR_LIPOPROTEIN"/>
    <property type="match status" value="1"/>
</dbReference>
<dbReference type="InterPro" id="IPR013595">
    <property type="entry name" value="Pept_S33_TAP-like_C"/>
</dbReference>
<evidence type="ECO:0000313" key="6">
    <source>
        <dbReference type="EMBL" id="MDI3406986.1"/>
    </source>
</evidence>
<dbReference type="EMBL" id="JASCIQ010000028">
    <property type="protein sequence ID" value="MDI3406986.1"/>
    <property type="molecule type" value="Genomic_DNA"/>
</dbReference>
<protein>
    <submittedName>
        <fullName evidence="6">Alpha/beta hydrolase</fullName>
    </submittedName>
</protein>
<evidence type="ECO:0000256" key="1">
    <source>
        <dbReference type="ARBA" id="ARBA00010088"/>
    </source>
</evidence>
<evidence type="ECO:0000256" key="3">
    <source>
        <dbReference type="ARBA" id="ARBA00022801"/>
    </source>
</evidence>
<proteinExistence type="inferred from homology"/>
<sequence>MPKNSARLSALALTTAVLVASTAACQGGDSTEAAAADAVPAALTGQRLDWRSCPAPSTAQGGGPAPGDAWQCATLKAPRDYAAPDEGTLDIALIRKKATDEKRRIGSLVYNFGGPGGSGVTTLPGLAKDYAKLNSRYDLVSFDPRGVGASSGVRCLDAEGVDAMSAADATPDDAAEVRKMRAESKAYTAACEKNSGKVLPHVDTVSAARDMDLMREVLGDDKLHYFGISYGTELGGVYAHLFPKKVGRAVLDAVVDPTEDPVEGALAQTKGFQLALENFMKDCTRTAKAQGLPACPTGKGGAEGSARIAALLKKLDAEPLPTKSGRALTESQALTGVVAALYSKEQWPLLQVALTEAMGMGAGDTLLALNDSYLGRDDKGRYSTMNDSNRAINCVDDRQRYTEKDARAHLPEFREASPVFGAYLAWGLTGCSDWPVEGETDGPEVSAKGAAPILVAGTTGDPATPYEGARKMAAALGEGVGVNVTLKGEGHGGYNSGNPCLQRTVDAYLLDSEVPADGTTCA</sequence>
<dbReference type="PANTHER" id="PTHR43248">
    <property type="entry name" value="2-SUCCINYL-6-HYDROXY-2,4-CYCLOHEXADIENE-1-CARBOXYLATE SYNTHASE"/>
    <property type="match status" value="1"/>
</dbReference>
<keyword evidence="7" id="KW-1185">Reference proteome</keyword>
<dbReference type="InterPro" id="IPR029058">
    <property type="entry name" value="AB_hydrolase_fold"/>
</dbReference>
<evidence type="ECO:0000256" key="2">
    <source>
        <dbReference type="ARBA" id="ARBA00022729"/>
    </source>
</evidence>
<gene>
    <name evidence="6" type="ORF">QIS96_24630</name>
</gene>
<comment type="caution">
    <text evidence="6">The sequence shown here is derived from an EMBL/GenBank/DDBJ whole genome shotgun (WGS) entry which is preliminary data.</text>
</comment>
<dbReference type="Pfam" id="PF08386">
    <property type="entry name" value="Abhydrolase_4"/>
    <property type="match status" value="1"/>
</dbReference>
<dbReference type="PANTHER" id="PTHR43248:SF29">
    <property type="entry name" value="TRIPEPTIDYL AMINOPEPTIDASE"/>
    <property type="match status" value="1"/>
</dbReference>
<evidence type="ECO:0000256" key="4">
    <source>
        <dbReference type="SAM" id="SignalP"/>
    </source>
</evidence>
<dbReference type="GO" id="GO:0016787">
    <property type="term" value="F:hydrolase activity"/>
    <property type="evidence" value="ECO:0007669"/>
    <property type="project" value="UniProtKB-KW"/>
</dbReference>
<name>A0ABT6SFL9_9ACTN</name>
<reference evidence="6 7" key="1">
    <citation type="submission" date="2023-05" db="EMBL/GenBank/DDBJ databases">
        <title>Draft genome sequence of Streptomyces sp. B-S-A6 isolated from a cave soil in Thailand.</title>
        <authorList>
            <person name="Chamroensaksri N."/>
            <person name="Muangham S."/>
        </authorList>
    </citation>
    <scope>NUCLEOTIDE SEQUENCE [LARGE SCALE GENOMIC DNA]</scope>
    <source>
        <strain evidence="6 7">B-S-A6</strain>
    </source>
</reference>
<keyword evidence="2 4" id="KW-0732">Signal</keyword>
<evidence type="ECO:0000313" key="7">
    <source>
        <dbReference type="Proteomes" id="UP001223978"/>
    </source>
</evidence>
<dbReference type="Gene3D" id="3.40.50.1820">
    <property type="entry name" value="alpha/beta hydrolase"/>
    <property type="match status" value="1"/>
</dbReference>
<feature type="domain" description="Peptidase S33 tripeptidyl aminopeptidase-like C-terminal" evidence="5">
    <location>
        <begin position="417"/>
        <end position="521"/>
    </location>
</feature>
<dbReference type="RefSeq" id="WP_282544915.1">
    <property type="nucleotide sequence ID" value="NZ_JASCIQ010000028.1"/>
</dbReference>
<feature type="signal peptide" evidence="4">
    <location>
        <begin position="1"/>
        <end position="23"/>
    </location>
</feature>
<dbReference type="InterPro" id="IPR051601">
    <property type="entry name" value="Serine_prot/Carboxylest_S33"/>
</dbReference>
<keyword evidence="3 6" id="KW-0378">Hydrolase</keyword>
<dbReference type="SUPFAM" id="SSF53474">
    <property type="entry name" value="alpha/beta-Hydrolases"/>
    <property type="match status" value="1"/>
</dbReference>